<feature type="region of interest" description="Disordered" evidence="1">
    <location>
        <begin position="93"/>
        <end position="114"/>
    </location>
</feature>
<keyword evidence="2" id="KW-1133">Transmembrane helix</keyword>
<reference evidence="5 7" key="1">
    <citation type="submission" date="2019-07" db="EMBL/GenBank/DDBJ databases">
        <title>Venturia inaequalis Genome Resource.</title>
        <authorList>
            <person name="Lichtner F.J."/>
        </authorList>
    </citation>
    <scope>NUCLEOTIDE SEQUENCE [LARGE SCALE GENOMIC DNA]</scope>
    <source>
        <strain evidence="4 6">120213</strain>
        <strain evidence="3">Bline_iso_100314</strain>
        <strain evidence="5 7">DMI_063113</strain>
    </source>
</reference>
<dbReference type="AlphaFoldDB" id="A0A8H3V2R4"/>
<organism evidence="5 7">
    <name type="scientific">Venturia inaequalis</name>
    <name type="common">Apple scab fungus</name>
    <dbReference type="NCBI Taxonomy" id="5025"/>
    <lineage>
        <taxon>Eukaryota</taxon>
        <taxon>Fungi</taxon>
        <taxon>Dikarya</taxon>
        <taxon>Ascomycota</taxon>
        <taxon>Pezizomycotina</taxon>
        <taxon>Dothideomycetes</taxon>
        <taxon>Pleosporomycetidae</taxon>
        <taxon>Venturiales</taxon>
        <taxon>Venturiaceae</taxon>
        <taxon>Venturia</taxon>
    </lineage>
</organism>
<keyword evidence="2" id="KW-0812">Transmembrane</keyword>
<gene>
    <name evidence="3" type="ORF">BLS_007729</name>
    <name evidence="5" type="ORF">EG327_005986</name>
    <name evidence="4" type="ORF">EG328_006207</name>
</gene>
<name>A0A8H3V2R4_VENIN</name>
<evidence type="ECO:0000313" key="7">
    <source>
        <dbReference type="Proteomes" id="UP000490939"/>
    </source>
</evidence>
<dbReference type="EMBL" id="WNWR01000349">
    <property type="protein sequence ID" value="KAE9982007.1"/>
    <property type="molecule type" value="Genomic_DNA"/>
</dbReference>
<evidence type="ECO:0000313" key="3">
    <source>
        <dbReference type="EMBL" id="KAE9965308.1"/>
    </source>
</evidence>
<evidence type="ECO:0000313" key="4">
    <source>
        <dbReference type="EMBL" id="KAE9970479.1"/>
    </source>
</evidence>
<dbReference type="Proteomes" id="UP000490939">
    <property type="component" value="Unassembled WGS sequence"/>
</dbReference>
<proteinExistence type="predicted"/>
<sequence>MTGLPWTRSSKLEPTGNATFSFPTGKPHYNLPPDPNKIANWTTEKIIYLTYFLAVPIAAIIFLIWVHIRWPEKPVRTKTEVPSQTIEVDRDIKGAEDGGSVESGGDVEKVDSGRVPSMNLGEPLMVELCGLESGEGRKRSMIDLGGKSAKECVRDEDDLEIQVIGRK</sequence>
<evidence type="ECO:0000313" key="6">
    <source>
        <dbReference type="Proteomes" id="UP000447873"/>
    </source>
</evidence>
<dbReference type="Proteomes" id="UP000447873">
    <property type="component" value="Unassembled WGS sequence"/>
</dbReference>
<dbReference type="OrthoDB" id="10440052at2759"/>
<feature type="transmembrane region" description="Helical" evidence="2">
    <location>
        <begin position="46"/>
        <end position="68"/>
    </location>
</feature>
<dbReference type="Proteomes" id="UP000433883">
    <property type="component" value="Unassembled WGS sequence"/>
</dbReference>
<keyword evidence="2" id="KW-0472">Membrane</keyword>
<protein>
    <submittedName>
        <fullName evidence="5">Uncharacterized protein</fullName>
    </submittedName>
</protein>
<evidence type="ECO:0000313" key="5">
    <source>
        <dbReference type="EMBL" id="KAE9982007.1"/>
    </source>
</evidence>
<dbReference type="EMBL" id="WNWS01000329">
    <property type="protein sequence ID" value="KAE9970479.1"/>
    <property type="molecule type" value="Genomic_DNA"/>
</dbReference>
<dbReference type="EMBL" id="WNWQ01000621">
    <property type="protein sequence ID" value="KAE9965308.1"/>
    <property type="molecule type" value="Genomic_DNA"/>
</dbReference>
<feature type="region of interest" description="Disordered" evidence="1">
    <location>
        <begin position="1"/>
        <end position="28"/>
    </location>
</feature>
<evidence type="ECO:0000256" key="2">
    <source>
        <dbReference type="SAM" id="Phobius"/>
    </source>
</evidence>
<keyword evidence="7" id="KW-1185">Reference proteome</keyword>
<comment type="caution">
    <text evidence="5">The sequence shown here is derived from an EMBL/GenBank/DDBJ whole genome shotgun (WGS) entry which is preliminary data.</text>
</comment>
<evidence type="ECO:0000256" key="1">
    <source>
        <dbReference type="SAM" id="MobiDB-lite"/>
    </source>
</evidence>
<accession>A0A8H3V2R4</accession>